<comment type="caution">
    <text evidence="3">The sequence shown here is derived from an EMBL/GenBank/DDBJ whole genome shotgun (WGS) entry which is preliminary data.</text>
</comment>
<gene>
    <name evidence="3" type="ORF">OZSIB_0617</name>
</gene>
<keyword evidence="2" id="KW-1133">Transmembrane helix</keyword>
<feature type="transmembrane region" description="Helical" evidence="2">
    <location>
        <begin position="44"/>
        <end position="64"/>
    </location>
</feature>
<feature type="transmembrane region" description="Helical" evidence="2">
    <location>
        <begin position="96"/>
        <end position="115"/>
    </location>
</feature>
<dbReference type="Proteomes" id="UP000252355">
    <property type="component" value="Unassembled WGS sequence"/>
</dbReference>
<reference evidence="3 4" key="1">
    <citation type="submission" date="2018-05" db="EMBL/GenBank/DDBJ databases">
        <title>A metagenomic window into the 2 km-deep terrestrial subsurface aquifer revealed taxonomically and functionally diverse microbial community comprising novel uncultured bacterial lineages.</title>
        <authorList>
            <person name="Kadnikov V.V."/>
            <person name="Mardanov A.V."/>
            <person name="Beletsky A.V."/>
            <person name="Banks D."/>
            <person name="Pimenov N.V."/>
            <person name="Frank Y.A."/>
            <person name="Karnachuk O.V."/>
            <person name="Ravin N.V."/>
        </authorList>
    </citation>
    <scope>NUCLEOTIDE SEQUENCE [LARGE SCALE GENOMIC DNA]</scope>
    <source>
        <strain evidence="3">BY5</strain>
    </source>
</reference>
<feature type="transmembrane region" description="Helical" evidence="2">
    <location>
        <begin position="121"/>
        <end position="141"/>
    </location>
</feature>
<evidence type="ECO:0000313" key="3">
    <source>
        <dbReference type="EMBL" id="RCK81483.1"/>
    </source>
</evidence>
<name>A0A367ZTK7_9BACT</name>
<proteinExistence type="predicted"/>
<keyword evidence="2" id="KW-0812">Transmembrane</keyword>
<sequence length="200" mass="22904">MGPGSTWFYGWFTRFHFLEKSFTIAFAFIVFSVIARHVRYHRDLLSYIGIMLMITTAYLEILIIRDHLWVLEGALPEAQRWRDIFFSKQSLNQMRWRKILAVLFAMVVFTYVYHQTKASEIYSFLGIILMVTVLYFEVLAIRDEVQVLVNSLRARQIEEAVLRGKTGPVGGGAAPSIAPVPSPSMDDHQPGGLAPKDDEM</sequence>
<feature type="region of interest" description="Disordered" evidence="1">
    <location>
        <begin position="168"/>
        <end position="200"/>
    </location>
</feature>
<feature type="compositionally biased region" description="Basic and acidic residues" evidence="1">
    <location>
        <begin position="185"/>
        <end position="200"/>
    </location>
</feature>
<accession>A0A367ZTK7</accession>
<protein>
    <submittedName>
        <fullName evidence="3">Uncharacterized protein</fullName>
    </submittedName>
</protein>
<dbReference type="EMBL" id="QOQW01000001">
    <property type="protein sequence ID" value="RCK81483.1"/>
    <property type="molecule type" value="Genomic_DNA"/>
</dbReference>
<evidence type="ECO:0000256" key="2">
    <source>
        <dbReference type="SAM" id="Phobius"/>
    </source>
</evidence>
<evidence type="ECO:0000256" key="1">
    <source>
        <dbReference type="SAM" id="MobiDB-lite"/>
    </source>
</evidence>
<evidence type="ECO:0000313" key="4">
    <source>
        <dbReference type="Proteomes" id="UP000252355"/>
    </source>
</evidence>
<dbReference type="AlphaFoldDB" id="A0A367ZTK7"/>
<keyword evidence="2" id="KW-0472">Membrane</keyword>
<organism evidence="3 4">
    <name type="scientific">Candidatus Ozemobacter sibiricus</name>
    <dbReference type="NCBI Taxonomy" id="2268124"/>
    <lineage>
        <taxon>Bacteria</taxon>
        <taxon>Candidatus Ozemobacteria</taxon>
        <taxon>Candidatus Ozemobacterales</taxon>
        <taxon>Candidatus Ozemobacteraceae</taxon>
        <taxon>Candidatus Ozemobacter</taxon>
    </lineage>
</organism>
<feature type="transmembrane region" description="Helical" evidence="2">
    <location>
        <begin position="21"/>
        <end position="38"/>
    </location>
</feature>